<dbReference type="PANTHER" id="PTHR34677:SF3">
    <property type="entry name" value="BACTERIAL IG-LIKE DOMAIN-CONTAINING PROTEIN"/>
    <property type="match status" value="1"/>
</dbReference>
<feature type="transmembrane region" description="Helical" evidence="1">
    <location>
        <begin position="944"/>
        <end position="963"/>
    </location>
</feature>
<gene>
    <name evidence="2" type="ORF">D0Y65_050949</name>
</gene>
<feature type="transmembrane region" description="Helical" evidence="1">
    <location>
        <begin position="720"/>
        <end position="744"/>
    </location>
</feature>
<name>A0A445FE43_GLYSO</name>
<keyword evidence="3" id="KW-1185">Reference proteome</keyword>
<organism evidence="2 3">
    <name type="scientific">Glycine soja</name>
    <name type="common">Wild soybean</name>
    <dbReference type="NCBI Taxonomy" id="3848"/>
    <lineage>
        <taxon>Eukaryota</taxon>
        <taxon>Viridiplantae</taxon>
        <taxon>Streptophyta</taxon>
        <taxon>Embryophyta</taxon>
        <taxon>Tracheophyta</taxon>
        <taxon>Spermatophyta</taxon>
        <taxon>Magnoliopsida</taxon>
        <taxon>eudicotyledons</taxon>
        <taxon>Gunneridae</taxon>
        <taxon>Pentapetalae</taxon>
        <taxon>rosids</taxon>
        <taxon>fabids</taxon>
        <taxon>Fabales</taxon>
        <taxon>Fabaceae</taxon>
        <taxon>Papilionoideae</taxon>
        <taxon>50 kb inversion clade</taxon>
        <taxon>NPAAA clade</taxon>
        <taxon>indigoferoid/millettioid clade</taxon>
        <taxon>Phaseoleae</taxon>
        <taxon>Glycine</taxon>
        <taxon>Glycine subgen. Soja</taxon>
    </lineage>
</organism>
<evidence type="ECO:0000313" key="2">
    <source>
        <dbReference type="EMBL" id="RZB47122.1"/>
    </source>
</evidence>
<dbReference type="AlphaFoldDB" id="A0A445FE43"/>
<evidence type="ECO:0008006" key="4">
    <source>
        <dbReference type="Google" id="ProtNLM"/>
    </source>
</evidence>
<comment type="caution">
    <text evidence="2">The sequence shown here is derived from an EMBL/GenBank/DDBJ whole genome shotgun (WGS) entry which is preliminary data.</text>
</comment>
<keyword evidence="1" id="KW-1133">Transmembrane helix</keyword>
<keyword evidence="1" id="KW-0472">Membrane</keyword>
<dbReference type="EMBL" id="QZWG01000019">
    <property type="protein sequence ID" value="RZB47122.1"/>
    <property type="molecule type" value="Genomic_DNA"/>
</dbReference>
<sequence length="1140" mass="126292">MATLLKFLQLYCAYCVGLMVVGVLFVSAESTLLVYFKRAPSPRSRSSNAVFQYLVERLDGSNACKRNTCSFSCELDGKVYPCQSNGIVLTNLTLNHEHRFLLNVSTITGERNSSVYSWFIDTIPPTAAISSEQTHTNEQKIAIDVTFSEPCTGLGGFHCLNSSNCDIMVAGPAQVDASSLQIIRPGAKYSLEVIISSEVTYGRVVITMAENTCTDQAGNQFRRTNGSTLITHFDRRPVMVDFWTSVPSYELKINGIPRTVVATSKPEDLIIFLDFSIPITNSTEQVLNALHVNSGVLIPLHGRSNGTRGFSFKLKNISGTEIITIELQAASILGKTGTPVSPVAPITFLYDPMKPNVVLRTSSLTETRDFNINIMAEFTKPVFGFGTSIVEVSGGRLIRVKELSRALYSLTVQAVTKEVSVTIPAGKVTDISGNENLASNQLAIKHYSTPAISIALDSFISAGTIATSLVAAMVSLSSANLEALSILALGGASSPASNPSINLHGMIGHLQVFALTSWFSTNQFIKYSETTRGLRWLIPHHKLPWKKIDTWKKLGWRSNGQSAGERDQQQTDLMSLSYIDPKLSFQTENTTNFGRFHNQHDLSKTSTLYGLPLNSIEYFTYFLRGEPLSASNVIKGMESYKGWQDMEMNLFWLGVGGGCLLLFHVFMIFFLRHRTGRSPQGSLSVPRFELFLLILMLPCLSQSSTFVIKGRTTGGIITGVLLLAIPVAFILSALLFLIIAIYAGSFAQYKQFKKITNEEKWYTKLLFCFIGRSTTGKWFNREGLPSSFLSRFGILFDDWKGPPVLILGDQNEQNNTITKWSESGKSGNGRTKTVCSEDSNEEIKISTFKKVLGCMRASYIILDLLRRVGLGIISVAYPSESSNKSLFALIITSMQFIYLFTTKPYINRGVHVVESVSLLCETGVFSILVLHNGSHSVESKTWELVMLFLLMFTFIAQLTNQWYAMVNSLWKLSQTQNNSLRDGVKLAAKGLILPFLPSKHWSSVISTFSQPETNQLSVNPTCSGIDFERRNRNGYMDPISTMTATVVPVQSPSTPNHNVVERRDPTTWETGASSHIEVEGKWLKGHKAGLKKELRMLRELAKASFSGDTRFDEASTSYTLGEQQHSSGEIYLGNPKRRYC</sequence>
<reference evidence="2 3" key="1">
    <citation type="submission" date="2018-09" db="EMBL/GenBank/DDBJ databases">
        <title>A high-quality reference genome of wild soybean provides a powerful tool to mine soybean genomes.</title>
        <authorList>
            <person name="Xie M."/>
            <person name="Chung C.Y.L."/>
            <person name="Li M.-W."/>
            <person name="Wong F.-L."/>
            <person name="Chan T.-F."/>
            <person name="Lam H.-M."/>
        </authorList>
    </citation>
    <scope>NUCLEOTIDE SEQUENCE [LARGE SCALE GENOMIC DNA]</scope>
    <source>
        <strain evidence="3">cv. W05</strain>
        <tissue evidence="2">Hypocotyl of etiolated seedlings</tissue>
    </source>
</reference>
<accession>A0A445FE43</accession>
<feature type="transmembrane region" description="Helical" evidence="1">
    <location>
        <begin position="690"/>
        <end position="708"/>
    </location>
</feature>
<dbReference type="Gramene" id="XM_028361560.1">
    <property type="protein sequence ID" value="XP_028217361.1"/>
    <property type="gene ID" value="LOC114399373"/>
</dbReference>
<dbReference type="PANTHER" id="PTHR34677">
    <property type="match status" value="1"/>
</dbReference>
<protein>
    <recommendedName>
        <fullName evidence="4">Bacterial Ig-like domain-containing protein</fullName>
    </recommendedName>
</protein>
<evidence type="ECO:0000313" key="3">
    <source>
        <dbReference type="Proteomes" id="UP000289340"/>
    </source>
</evidence>
<feature type="transmembrane region" description="Helical" evidence="1">
    <location>
        <begin position="912"/>
        <end position="932"/>
    </location>
</feature>
<proteinExistence type="predicted"/>
<feature type="transmembrane region" description="Helical" evidence="1">
    <location>
        <begin position="650"/>
        <end position="670"/>
    </location>
</feature>
<feature type="transmembrane region" description="Helical" evidence="1">
    <location>
        <begin position="12"/>
        <end position="36"/>
    </location>
</feature>
<keyword evidence="1" id="KW-0812">Transmembrane</keyword>
<dbReference type="Proteomes" id="UP000289340">
    <property type="component" value="Chromosome 19"/>
</dbReference>
<evidence type="ECO:0000256" key="1">
    <source>
        <dbReference type="SAM" id="Phobius"/>
    </source>
</evidence>